<dbReference type="PANTHER" id="PTHR33103">
    <property type="entry name" value="OS01G0153900 PROTEIN"/>
    <property type="match status" value="1"/>
</dbReference>
<sequence length="597" mass="65935">MANEQETKVLLKLWVDEKKNKVVAAESKVDFMNILVSLLILPLGTIVRLIKAEAIAVGCMNNLYGSIENLGEENLYTEFCKTMLLNPRNPYAKYCMKLKVDVDDSGSEKYYQCSACSYKSYYMNVKCHCGGMTNKEKFLKDSVANTCDDEYVFLKGGISFLISDDLQFKCASPSSLVQMLSNVGLSDMNQIKEMHVEVGKNEVIHLLARSLISKTPLSDVFLPKEKQERARFDTITMPEFENLSSISENGTSNTKKLELKLTLRKSTNIVLCAEAGNEFIDFLFNFLTIPLGSIEDALKGSSGLGSIDNLYKSVEALDSKWFNNYGGVENKKILLKPGIALYHKSENQLLQISETAETCFLDPREPVRSGYCRQFAKFAKAPSIFYVMDNLEVRPLSSAPTMCLLQELNVPMYDIEEQVISVGESEALRLLKASLMSSFSALTVGLNHMLKKQIDEDVKCNLRFSQAVGNQFGSIGHATSWAMTVSVGNPPAIQSPMGPQFGQVLALGYKGGGYVHATIHTPISHNSGSMTRVSDFKGHLYGVKTPETLLYGDGGGKFDKRPEIVYGDGDGTVNMGNGSILGTNGTDMILMSEGKWF</sequence>
<dbReference type="EMBL" id="JAVYJV010000011">
    <property type="protein sequence ID" value="KAK4359187.1"/>
    <property type="molecule type" value="Genomic_DNA"/>
</dbReference>
<dbReference type="PANTHER" id="PTHR33103:SF85">
    <property type="entry name" value="DUF674 FAMILY PROTEIN"/>
    <property type="match status" value="1"/>
</dbReference>
<dbReference type="Proteomes" id="UP001291623">
    <property type="component" value="Unassembled WGS sequence"/>
</dbReference>
<evidence type="ECO:0000313" key="2">
    <source>
        <dbReference type="Proteomes" id="UP001291623"/>
    </source>
</evidence>
<dbReference type="InterPro" id="IPR007750">
    <property type="entry name" value="DUF674"/>
</dbReference>
<protein>
    <submittedName>
        <fullName evidence="1">Uncharacterized protein</fullName>
    </submittedName>
</protein>
<dbReference type="AlphaFoldDB" id="A0AAE1RX52"/>
<name>A0AAE1RX52_9SOLA</name>
<gene>
    <name evidence="1" type="ORF">RND71_021416</name>
</gene>
<organism evidence="1 2">
    <name type="scientific">Anisodus tanguticus</name>
    <dbReference type="NCBI Taxonomy" id="243964"/>
    <lineage>
        <taxon>Eukaryota</taxon>
        <taxon>Viridiplantae</taxon>
        <taxon>Streptophyta</taxon>
        <taxon>Embryophyta</taxon>
        <taxon>Tracheophyta</taxon>
        <taxon>Spermatophyta</taxon>
        <taxon>Magnoliopsida</taxon>
        <taxon>eudicotyledons</taxon>
        <taxon>Gunneridae</taxon>
        <taxon>Pentapetalae</taxon>
        <taxon>asterids</taxon>
        <taxon>lamiids</taxon>
        <taxon>Solanales</taxon>
        <taxon>Solanaceae</taxon>
        <taxon>Solanoideae</taxon>
        <taxon>Hyoscyameae</taxon>
        <taxon>Anisodus</taxon>
    </lineage>
</organism>
<comment type="caution">
    <text evidence="1">The sequence shown here is derived from an EMBL/GenBank/DDBJ whole genome shotgun (WGS) entry which is preliminary data.</text>
</comment>
<evidence type="ECO:0000313" key="1">
    <source>
        <dbReference type="EMBL" id="KAK4359187.1"/>
    </source>
</evidence>
<accession>A0AAE1RX52</accession>
<keyword evidence="2" id="KW-1185">Reference proteome</keyword>
<proteinExistence type="predicted"/>
<dbReference type="Pfam" id="PF05056">
    <property type="entry name" value="DUF674"/>
    <property type="match status" value="1"/>
</dbReference>
<reference evidence="1" key="1">
    <citation type="submission" date="2023-12" db="EMBL/GenBank/DDBJ databases">
        <title>Genome assembly of Anisodus tanguticus.</title>
        <authorList>
            <person name="Wang Y.-J."/>
        </authorList>
    </citation>
    <scope>NUCLEOTIDE SEQUENCE</scope>
    <source>
        <strain evidence="1">KB-2021</strain>
        <tissue evidence="1">Leaf</tissue>
    </source>
</reference>